<gene>
    <name evidence="1" type="ORF">BSU04_36765</name>
</gene>
<dbReference type="AlphaFoldDB" id="A0A226WQK1"/>
<evidence type="ECO:0000313" key="2">
    <source>
        <dbReference type="Proteomes" id="UP000214720"/>
    </source>
</evidence>
<name>A0A226WQK1_CABSO</name>
<dbReference type="EMBL" id="MTHB01000247">
    <property type="protein sequence ID" value="OXC73464.1"/>
    <property type="molecule type" value="Genomic_DNA"/>
</dbReference>
<evidence type="ECO:0000313" key="1">
    <source>
        <dbReference type="EMBL" id="OXC73464.1"/>
    </source>
</evidence>
<proteinExistence type="predicted"/>
<organism evidence="1 2">
    <name type="scientific">Caballeronia sordidicola</name>
    <name type="common">Burkholderia sordidicola</name>
    <dbReference type="NCBI Taxonomy" id="196367"/>
    <lineage>
        <taxon>Bacteria</taxon>
        <taxon>Pseudomonadati</taxon>
        <taxon>Pseudomonadota</taxon>
        <taxon>Betaproteobacteria</taxon>
        <taxon>Burkholderiales</taxon>
        <taxon>Burkholderiaceae</taxon>
        <taxon>Caballeronia</taxon>
    </lineage>
</organism>
<sequence>MGLVRHRSLGLAGLIAAFCRNQPRFSLVTPRASSVRFAGLAPALDPAVHPLEIRKRRFCVRHVSPSTGRKSARVVDGKALFLPCHIQHLRIGS</sequence>
<comment type="caution">
    <text evidence="1">The sequence shown here is derived from an EMBL/GenBank/DDBJ whole genome shotgun (WGS) entry which is preliminary data.</text>
</comment>
<protein>
    <submittedName>
        <fullName evidence="1">Uncharacterized protein</fullName>
    </submittedName>
</protein>
<accession>A0A226WQK1</accession>
<dbReference type="Proteomes" id="UP000214720">
    <property type="component" value="Unassembled WGS sequence"/>
</dbReference>
<reference evidence="2" key="1">
    <citation type="submission" date="2017-01" db="EMBL/GenBank/DDBJ databases">
        <title>Genome Analysis of Deinococcus marmoris KOPRI26562.</title>
        <authorList>
            <person name="Kim J.H."/>
            <person name="Oh H.-M."/>
        </authorList>
    </citation>
    <scope>NUCLEOTIDE SEQUENCE [LARGE SCALE GENOMIC DNA]</scope>
    <source>
        <strain evidence="2">PAMC 26633</strain>
    </source>
</reference>